<reference evidence="3 4" key="1">
    <citation type="journal article" date="2024" name="G3 (Bethesda)">
        <title>Genome assembly of Hibiscus sabdariffa L. provides insights into metabolisms of medicinal natural products.</title>
        <authorList>
            <person name="Kim T."/>
        </authorList>
    </citation>
    <scope>NUCLEOTIDE SEQUENCE [LARGE SCALE GENOMIC DNA]</scope>
    <source>
        <strain evidence="3">TK-2024</strain>
        <tissue evidence="3">Old leaves</tissue>
    </source>
</reference>
<feature type="region of interest" description="Disordered" evidence="1">
    <location>
        <begin position="1"/>
        <end position="40"/>
    </location>
</feature>
<accession>A0ABR2UDH8</accession>
<protein>
    <submittedName>
        <fullName evidence="3">Uncharacterized protein</fullName>
    </submittedName>
</protein>
<proteinExistence type="predicted"/>
<evidence type="ECO:0000313" key="4">
    <source>
        <dbReference type="Proteomes" id="UP001396334"/>
    </source>
</evidence>
<keyword evidence="2" id="KW-0812">Transmembrane</keyword>
<name>A0ABR2UDH8_9ROSI</name>
<comment type="caution">
    <text evidence="3">The sequence shown here is derived from an EMBL/GenBank/DDBJ whole genome shotgun (WGS) entry which is preliminary data.</text>
</comment>
<evidence type="ECO:0000313" key="3">
    <source>
        <dbReference type="EMBL" id="KAK9047687.1"/>
    </source>
</evidence>
<organism evidence="3 4">
    <name type="scientific">Hibiscus sabdariffa</name>
    <name type="common">roselle</name>
    <dbReference type="NCBI Taxonomy" id="183260"/>
    <lineage>
        <taxon>Eukaryota</taxon>
        <taxon>Viridiplantae</taxon>
        <taxon>Streptophyta</taxon>
        <taxon>Embryophyta</taxon>
        <taxon>Tracheophyta</taxon>
        <taxon>Spermatophyta</taxon>
        <taxon>Magnoliopsida</taxon>
        <taxon>eudicotyledons</taxon>
        <taxon>Gunneridae</taxon>
        <taxon>Pentapetalae</taxon>
        <taxon>rosids</taxon>
        <taxon>malvids</taxon>
        <taxon>Malvales</taxon>
        <taxon>Malvaceae</taxon>
        <taxon>Malvoideae</taxon>
        <taxon>Hibiscus</taxon>
    </lineage>
</organism>
<evidence type="ECO:0000256" key="1">
    <source>
        <dbReference type="SAM" id="MobiDB-lite"/>
    </source>
</evidence>
<keyword evidence="2" id="KW-1133">Transmembrane helix</keyword>
<dbReference type="Proteomes" id="UP001396334">
    <property type="component" value="Unassembled WGS sequence"/>
</dbReference>
<dbReference type="EMBL" id="JBBPBN010000001">
    <property type="protein sequence ID" value="KAK9047687.1"/>
    <property type="molecule type" value="Genomic_DNA"/>
</dbReference>
<feature type="transmembrane region" description="Helical" evidence="2">
    <location>
        <begin position="162"/>
        <end position="183"/>
    </location>
</feature>
<gene>
    <name evidence="3" type="ORF">V6N11_053525</name>
</gene>
<feature type="compositionally biased region" description="Polar residues" evidence="1">
    <location>
        <begin position="21"/>
        <end position="32"/>
    </location>
</feature>
<evidence type="ECO:0000256" key="2">
    <source>
        <dbReference type="SAM" id="Phobius"/>
    </source>
</evidence>
<keyword evidence="2" id="KW-0472">Membrane</keyword>
<keyword evidence="4" id="KW-1185">Reference proteome</keyword>
<sequence length="185" mass="20796">MKEPFTKLLTNADSGNDKNNESQGWCNSTQEMDQTRKATRKEVQTLSYPFNALMQGSAGILGSSKEIGYQGILSDSSKNNLVDSQNKTNYLCLAGGYFPWNQSYDPKHQSTLVSRGYKGKKIADICVSEDNNKMEDIVADSLLDMCLSNRTIQKEVQEKRKIQWHVLFAYLSDILVCIALCVYGE</sequence>